<dbReference type="Gene3D" id="6.10.30.10">
    <property type="match status" value="1"/>
</dbReference>
<dbReference type="InterPro" id="IPR020616">
    <property type="entry name" value="Thiolase_N"/>
</dbReference>
<comment type="caution">
    <text evidence="4">The sequence shown here is derived from an EMBL/GenBank/DDBJ whole genome shotgun (WGS) entry which is preliminary data.</text>
</comment>
<dbReference type="GO" id="GO:0016747">
    <property type="term" value="F:acyltransferase activity, transferring groups other than amino-acyl groups"/>
    <property type="evidence" value="ECO:0007669"/>
    <property type="project" value="InterPro"/>
</dbReference>
<feature type="domain" description="ChsH2 rubredoxin-like zinc ribbon" evidence="3">
    <location>
        <begin position="24"/>
        <end position="53"/>
    </location>
</feature>
<name>X1C6D9_9ZZZZ</name>
<evidence type="ECO:0008006" key="5">
    <source>
        <dbReference type="Google" id="ProtNLM"/>
    </source>
</evidence>
<dbReference type="PANTHER" id="PTHR42870:SF6">
    <property type="entry name" value="ACETYL-COA C-ACYLTRANSFERASE"/>
    <property type="match status" value="1"/>
</dbReference>
<dbReference type="SUPFAM" id="SSF50249">
    <property type="entry name" value="Nucleic acid-binding proteins"/>
    <property type="match status" value="1"/>
</dbReference>
<accession>X1C6D9</accession>
<sequence length="303" mass="33043">MKKLSENEKEFTMESYLEFLQNKKLMGSKCKDCGETYVPSRKLCIKCNSTNLEWIEMSGKGKIAAFSCIGVGTSFMAEKGYSIKNPYCFSVIKLDEGPKISGQLMGVDEKHPDTIKIGTPVKVKFLETDLKRNPDLWVDAWLDAVKRVDNGIEPKDVDACYIGNYSSDLFNHQGHLAPQMANFVGLSPKPASRFEGACASSGVALRQGVIAIASGIHDVIAVGGCETMNEVSTTLVTDTLATASDNLFEYPAGATFPGLYAAVASAHFHKYGTTAEDLMRIGIKNHENGTQNPFAQMQLSIKD</sequence>
<gene>
    <name evidence="4" type="ORF">S01H4_21431</name>
</gene>
<organism evidence="4">
    <name type="scientific">marine sediment metagenome</name>
    <dbReference type="NCBI Taxonomy" id="412755"/>
    <lineage>
        <taxon>unclassified sequences</taxon>
        <taxon>metagenomes</taxon>
        <taxon>ecological metagenomes</taxon>
    </lineage>
</organism>
<evidence type="ECO:0000259" key="2">
    <source>
        <dbReference type="Pfam" id="PF01796"/>
    </source>
</evidence>
<evidence type="ECO:0000259" key="3">
    <source>
        <dbReference type="Pfam" id="PF12172"/>
    </source>
</evidence>
<feature type="non-terminal residue" evidence="4">
    <location>
        <position position="303"/>
    </location>
</feature>
<reference evidence="4" key="1">
    <citation type="journal article" date="2014" name="Front. Microbiol.">
        <title>High frequency of phylogenetically diverse reductive dehalogenase-homologous genes in deep subseafloor sedimentary metagenomes.</title>
        <authorList>
            <person name="Kawai M."/>
            <person name="Futagami T."/>
            <person name="Toyoda A."/>
            <person name="Takaki Y."/>
            <person name="Nishi S."/>
            <person name="Hori S."/>
            <person name="Arai W."/>
            <person name="Tsubouchi T."/>
            <person name="Morono Y."/>
            <person name="Uchiyama I."/>
            <person name="Ito T."/>
            <person name="Fujiyama A."/>
            <person name="Inagaki F."/>
            <person name="Takami H."/>
        </authorList>
    </citation>
    <scope>NUCLEOTIDE SEQUENCE</scope>
    <source>
        <strain evidence="4">Expedition CK06-06</strain>
    </source>
</reference>
<dbReference type="EMBL" id="BART01009710">
    <property type="protein sequence ID" value="GAG79951.1"/>
    <property type="molecule type" value="Genomic_DNA"/>
</dbReference>
<protein>
    <recommendedName>
        <fullName evidence="5">DUF35 domain-containing protein</fullName>
    </recommendedName>
</protein>
<dbReference type="InterPro" id="IPR022002">
    <property type="entry name" value="ChsH2_Znr"/>
</dbReference>
<dbReference type="InterPro" id="IPR012340">
    <property type="entry name" value="NA-bd_OB-fold"/>
</dbReference>
<dbReference type="InterPro" id="IPR002878">
    <property type="entry name" value="ChsH2_C"/>
</dbReference>
<evidence type="ECO:0000259" key="1">
    <source>
        <dbReference type="Pfam" id="PF00108"/>
    </source>
</evidence>
<dbReference type="Pfam" id="PF01796">
    <property type="entry name" value="OB_ChsH2_C"/>
    <property type="match status" value="1"/>
</dbReference>
<dbReference type="SUPFAM" id="SSF53901">
    <property type="entry name" value="Thiolase-like"/>
    <property type="match status" value="1"/>
</dbReference>
<feature type="domain" description="Thiolase N-terminal" evidence="1">
    <location>
        <begin position="136"/>
        <end position="296"/>
    </location>
</feature>
<evidence type="ECO:0000313" key="4">
    <source>
        <dbReference type="EMBL" id="GAG79951.1"/>
    </source>
</evidence>
<dbReference type="AlphaFoldDB" id="X1C6D9"/>
<feature type="domain" description="ChsH2 C-terminal OB-fold" evidence="2">
    <location>
        <begin position="54"/>
        <end position="125"/>
    </location>
</feature>
<dbReference type="PANTHER" id="PTHR42870">
    <property type="entry name" value="ACETYL-COA C-ACETYLTRANSFERASE"/>
    <property type="match status" value="1"/>
</dbReference>
<proteinExistence type="predicted"/>
<dbReference type="Pfam" id="PF00108">
    <property type="entry name" value="Thiolase_N"/>
    <property type="match status" value="1"/>
</dbReference>
<dbReference type="CDD" id="cd00829">
    <property type="entry name" value="SCP-x_thiolase"/>
    <property type="match status" value="1"/>
</dbReference>
<dbReference type="InterPro" id="IPR016039">
    <property type="entry name" value="Thiolase-like"/>
</dbReference>
<dbReference type="Gene3D" id="3.40.47.10">
    <property type="match status" value="1"/>
</dbReference>
<dbReference type="Pfam" id="PF12172">
    <property type="entry name" value="zf-ChsH2"/>
    <property type="match status" value="1"/>
</dbReference>